<sequence length="151" mass="16790">MAPRFTKITPSLPVSNIPSAIEYYTEILGFRLAGRDGDNHCWLQIVDDESVGKYDAAVNVYLRKRGFPGIENDVQCGKIYITIGGEADELEMLHQKLVEKKALVKGSVSVKPWGLKDATVEDHDGNVIIFNQRVEGFQVPPNTIMMGQKPT</sequence>
<dbReference type="AlphaFoldDB" id="A0A6A6VYK4"/>
<dbReference type="SUPFAM" id="SSF54593">
    <property type="entry name" value="Glyoxalase/Bleomycin resistance protein/Dihydroxybiphenyl dioxygenase"/>
    <property type="match status" value="1"/>
</dbReference>
<dbReference type="Gene3D" id="3.10.180.10">
    <property type="entry name" value="2,3-Dihydroxybiphenyl 1,2-Dioxygenase, domain 1"/>
    <property type="match status" value="1"/>
</dbReference>
<dbReference type="OrthoDB" id="1077582at2759"/>
<dbReference type="Proteomes" id="UP000799437">
    <property type="component" value="Unassembled WGS sequence"/>
</dbReference>
<dbReference type="RefSeq" id="XP_033596838.1">
    <property type="nucleotide sequence ID" value="XM_033744661.1"/>
</dbReference>
<dbReference type="InterPro" id="IPR004360">
    <property type="entry name" value="Glyas_Fos-R_dOase_dom"/>
</dbReference>
<dbReference type="PROSITE" id="PS51819">
    <property type="entry name" value="VOC"/>
    <property type="match status" value="1"/>
</dbReference>
<dbReference type="GeneID" id="54485715"/>
<accession>A0A6A6VYK4</accession>
<evidence type="ECO:0000259" key="1">
    <source>
        <dbReference type="PROSITE" id="PS51819"/>
    </source>
</evidence>
<dbReference type="InterPro" id="IPR029068">
    <property type="entry name" value="Glyas_Bleomycin-R_OHBP_Dase"/>
</dbReference>
<dbReference type="InterPro" id="IPR037523">
    <property type="entry name" value="VOC_core"/>
</dbReference>
<reference evidence="2" key="1">
    <citation type="journal article" date="2020" name="Stud. Mycol.">
        <title>101 Dothideomycetes genomes: a test case for predicting lifestyles and emergence of pathogens.</title>
        <authorList>
            <person name="Haridas S."/>
            <person name="Albert R."/>
            <person name="Binder M."/>
            <person name="Bloem J."/>
            <person name="Labutti K."/>
            <person name="Salamov A."/>
            <person name="Andreopoulos B."/>
            <person name="Baker S."/>
            <person name="Barry K."/>
            <person name="Bills G."/>
            <person name="Bluhm B."/>
            <person name="Cannon C."/>
            <person name="Castanera R."/>
            <person name="Culley D."/>
            <person name="Daum C."/>
            <person name="Ezra D."/>
            <person name="Gonzalez J."/>
            <person name="Henrissat B."/>
            <person name="Kuo A."/>
            <person name="Liang C."/>
            <person name="Lipzen A."/>
            <person name="Lutzoni F."/>
            <person name="Magnuson J."/>
            <person name="Mondo S."/>
            <person name="Nolan M."/>
            <person name="Ohm R."/>
            <person name="Pangilinan J."/>
            <person name="Park H.-J."/>
            <person name="Ramirez L."/>
            <person name="Alfaro M."/>
            <person name="Sun H."/>
            <person name="Tritt A."/>
            <person name="Yoshinaga Y."/>
            <person name="Zwiers L.-H."/>
            <person name="Turgeon B."/>
            <person name="Goodwin S."/>
            <person name="Spatafora J."/>
            <person name="Crous P."/>
            <person name="Grigoriev I."/>
        </authorList>
    </citation>
    <scope>NUCLEOTIDE SEQUENCE</scope>
    <source>
        <strain evidence="2">CBS 121739</strain>
    </source>
</reference>
<protein>
    <recommendedName>
        <fullName evidence="1">VOC domain-containing protein</fullName>
    </recommendedName>
</protein>
<proteinExistence type="predicted"/>
<dbReference type="Pfam" id="PF00903">
    <property type="entry name" value="Glyoxalase"/>
    <property type="match status" value="1"/>
</dbReference>
<name>A0A6A6VYK4_9PEZI</name>
<organism evidence="2 3">
    <name type="scientific">Pseudovirgaria hyperparasitica</name>
    <dbReference type="NCBI Taxonomy" id="470096"/>
    <lineage>
        <taxon>Eukaryota</taxon>
        <taxon>Fungi</taxon>
        <taxon>Dikarya</taxon>
        <taxon>Ascomycota</taxon>
        <taxon>Pezizomycotina</taxon>
        <taxon>Dothideomycetes</taxon>
        <taxon>Dothideomycetes incertae sedis</taxon>
        <taxon>Acrospermales</taxon>
        <taxon>Acrospermaceae</taxon>
        <taxon>Pseudovirgaria</taxon>
    </lineage>
</organism>
<evidence type="ECO:0000313" key="3">
    <source>
        <dbReference type="Proteomes" id="UP000799437"/>
    </source>
</evidence>
<evidence type="ECO:0000313" key="2">
    <source>
        <dbReference type="EMBL" id="KAF2754387.1"/>
    </source>
</evidence>
<gene>
    <name evidence="2" type="ORF">EJ05DRAFT_479379</name>
</gene>
<feature type="domain" description="VOC" evidence="1">
    <location>
        <begin position="4"/>
        <end position="133"/>
    </location>
</feature>
<keyword evidence="3" id="KW-1185">Reference proteome</keyword>
<dbReference type="EMBL" id="ML996580">
    <property type="protein sequence ID" value="KAF2754387.1"/>
    <property type="molecule type" value="Genomic_DNA"/>
</dbReference>